<evidence type="ECO:0000256" key="1">
    <source>
        <dbReference type="ARBA" id="ARBA00004479"/>
    </source>
</evidence>
<dbReference type="InterPro" id="IPR050713">
    <property type="entry name" value="RTP_Phos/Ushers"/>
</dbReference>
<dbReference type="InterPro" id="IPR036116">
    <property type="entry name" value="FN3_sf"/>
</dbReference>
<accession>A0A5E4NR00</accession>
<gene>
    <name evidence="15" type="ORF">CINCED_3A019805</name>
</gene>
<keyword evidence="7" id="KW-0904">Protein phosphatase</keyword>
<evidence type="ECO:0000313" key="16">
    <source>
        <dbReference type="Proteomes" id="UP000325440"/>
    </source>
</evidence>
<dbReference type="PROSITE" id="PS50056">
    <property type="entry name" value="TYR_PHOSPHATASE_2"/>
    <property type="match status" value="1"/>
</dbReference>
<dbReference type="SMART" id="SM00194">
    <property type="entry name" value="PTPc"/>
    <property type="match status" value="1"/>
</dbReference>
<dbReference type="Pfam" id="PF00102">
    <property type="entry name" value="Y_phosphatase"/>
    <property type="match status" value="1"/>
</dbReference>
<evidence type="ECO:0000256" key="10">
    <source>
        <dbReference type="ARBA" id="ARBA00023180"/>
    </source>
</evidence>
<dbReference type="InterPro" id="IPR000242">
    <property type="entry name" value="PTP_cat"/>
</dbReference>
<dbReference type="InterPro" id="IPR003961">
    <property type="entry name" value="FN3_dom"/>
</dbReference>
<organism evidence="15 16">
    <name type="scientific">Cinara cedri</name>
    <dbReference type="NCBI Taxonomy" id="506608"/>
    <lineage>
        <taxon>Eukaryota</taxon>
        <taxon>Metazoa</taxon>
        <taxon>Ecdysozoa</taxon>
        <taxon>Arthropoda</taxon>
        <taxon>Hexapoda</taxon>
        <taxon>Insecta</taxon>
        <taxon>Pterygota</taxon>
        <taxon>Neoptera</taxon>
        <taxon>Paraneoptera</taxon>
        <taxon>Hemiptera</taxon>
        <taxon>Sternorrhyncha</taxon>
        <taxon>Aphidomorpha</taxon>
        <taxon>Aphidoidea</taxon>
        <taxon>Aphididae</taxon>
        <taxon>Lachninae</taxon>
        <taxon>Cinara</taxon>
    </lineage>
</organism>
<evidence type="ECO:0000259" key="14">
    <source>
        <dbReference type="PROSITE" id="PS50853"/>
    </source>
</evidence>
<dbReference type="Gene3D" id="3.90.190.10">
    <property type="entry name" value="Protein tyrosine phosphatase superfamily"/>
    <property type="match status" value="1"/>
</dbReference>
<feature type="domain" description="Fibronectin type-III" evidence="14">
    <location>
        <begin position="437"/>
        <end position="537"/>
    </location>
</feature>
<dbReference type="InterPro" id="IPR029021">
    <property type="entry name" value="Prot-tyrosine_phosphatase-like"/>
</dbReference>
<evidence type="ECO:0000259" key="13">
    <source>
        <dbReference type="PROSITE" id="PS50056"/>
    </source>
</evidence>
<evidence type="ECO:0000256" key="11">
    <source>
        <dbReference type="SAM" id="Phobius"/>
    </source>
</evidence>
<dbReference type="PRINTS" id="PR00700">
    <property type="entry name" value="PRTYPHPHTASE"/>
</dbReference>
<dbReference type="InterPro" id="IPR013783">
    <property type="entry name" value="Ig-like_fold"/>
</dbReference>
<dbReference type="SMART" id="SM00060">
    <property type="entry name" value="FN3"/>
    <property type="match status" value="6"/>
</dbReference>
<keyword evidence="8 11" id="KW-1133">Transmembrane helix</keyword>
<sequence>MNLFSNFITILTSMTTLAFVIFLASGRRQSGDSQRHVVKLNVESVSPTAFYIEWTLQLPDVNTNIYYYIVYSSRFTSKVKFTIGNNLTLTDLTECTAYTITVMSSLNEINNGNNNSNAFCSPYASANVTTSHNSRLKTVENLTTQILGDFVLIAWESPAEQTLCTASYNVSSFSTRSSTGKEVQITESNHHMTMALEPCVTYYIDVWAIDFFGRKGNTIRFNIVGDDRILDKPANGRVLFSTNHTATLQWDPPVNRNLVCDFIHRIVNCSYSNTSLEVTTYEPNQPVVMDNLQVSTKYTCHSAFFNKKGYSAKSDDIIFWTKLGVPDTPKNVSTIKVNSNSIILTWTAPTTISPANINSYRLTVEFKNVLHEIPDYCLSLTEEMVTYYIQNDMTNQYEIKNLRPDSQYYIELSAATESGFGNSTNITINTLSSISSSVENLKVTPIKSNLNILSWKYPCIPNGKIKYFYIAFVGERVGYHNHIFNTKFNISGNEKDFELRLTNLLPEYTYLCTIKPISYAVETSGQEQLIRFSTQSTSPGLPLKYDTFRRLRVTVSESYLTQVRLSIPGDLFSNANGNIQYYSIIVYQDGGFPDKPERGIINHYDVWPPVMRSWAEASPYPFILPYQTTPDKWMPFKNKNDAVFDIGIDEKCSINDEQKNYCNGPLRPVTDYRLKLRAFTSNGYQDSWTVPFTTPGKPTAVYYLVLCSILFAIFITAAGMYYILNEKVPWAIKYKLVNTTTNKSDLPGDMSVKQLLDKKTHEIEAEYDLLSMYLKSNPSIDVATIPQNKFKNRYSNVLPYDYNRVTLKSSENDYINASFIEDSKGIRKYIACQGPTANTCIDMWQMILDQDVASIVMLCQTIEKDKIKCEKYFPNSKEKLIFGEIIVKNDITIVNKVNSFTTRIFTLIKGDLKKTIRHFQFHDWPDFGTPNSPSTLGQFCQVVQSKSPMGLIVVHCSAGVGRTGTYIACDMLLRQIQDRIPLNIFKTVLKLREQRANMVQTQAQYEFVYDLLAYYVKQNLKIKSLITNVKHHNSSFIGMDYTTTVHGTKPIEA</sequence>
<keyword evidence="3 11" id="KW-0812">Transmembrane</keyword>
<keyword evidence="9 11" id="KW-0472">Membrane</keyword>
<dbReference type="SUPFAM" id="SSF49265">
    <property type="entry name" value="Fibronectin type III"/>
    <property type="match status" value="4"/>
</dbReference>
<keyword evidence="10" id="KW-0325">Glycoprotein</keyword>
<feature type="transmembrane region" description="Helical" evidence="11">
    <location>
        <begin position="700"/>
        <end position="724"/>
    </location>
</feature>
<dbReference type="CDD" id="cd00047">
    <property type="entry name" value="PTPc"/>
    <property type="match status" value="1"/>
</dbReference>
<evidence type="ECO:0000313" key="15">
    <source>
        <dbReference type="EMBL" id="VVC45169.1"/>
    </source>
</evidence>
<keyword evidence="16" id="KW-1185">Reference proteome</keyword>
<dbReference type="GO" id="GO:0048666">
    <property type="term" value="P:neuron development"/>
    <property type="evidence" value="ECO:0007669"/>
    <property type="project" value="UniProtKB-ARBA"/>
</dbReference>
<dbReference type="InterPro" id="IPR003595">
    <property type="entry name" value="Tyr_Pase_cat"/>
</dbReference>
<dbReference type="PROSITE" id="PS50853">
    <property type="entry name" value="FN3"/>
    <property type="match status" value="3"/>
</dbReference>
<dbReference type="AlphaFoldDB" id="A0A5E4NR00"/>
<proteinExistence type="predicted"/>
<dbReference type="Proteomes" id="UP000325440">
    <property type="component" value="Unassembled WGS sequence"/>
</dbReference>
<evidence type="ECO:0000256" key="9">
    <source>
        <dbReference type="ARBA" id="ARBA00023136"/>
    </source>
</evidence>
<dbReference type="SUPFAM" id="SSF52799">
    <property type="entry name" value="(Phosphotyrosine protein) phosphatases II"/>
    <property type="match status" value="1"/>
</dbReference>
<dbReference type="CDD" id="cd00063">
    <property type="entry name" value="FN3"/>
    <property type="match status" value="1"/>
</dbReference>
<reference evidence="15 16" key="1">
    <citation type="submission" date="2019-08" db="EMBL/GenBank/DDBJ databases">
        <authorList>
            <person name="Alioto T."/>
            <person name="Alioto T."/>
            <person name="Gomez Garrido J."/>
        </authorList>
    </citation>
    <scope>NUCLEOTIDE SEQUENCE [LARGE SCALE GENOMIC DNA]</scope>
</reference>
<keyword evidence="5" id="KW-0677">Repeat</keyword>
<dbReference type="EC" id="3.1.3.48" evidence="2"/>
<dbReference type="EMBL" id="CABPRJ010002396">
    <property type="protein sequence ID" value="VVC45169.1"/>
    <property type="molecule type" value="Genomic_DNA"/>
</dbReference>
<dbReference type="PANTHER" id="PTHR46957:SF3">
    <property type="entry name" value="CYTOKINE RECEPTOR"/>
    <property type="match status" value="1"/>
</dbReference>
<dbReference type="Pfam" id="PF18861">
    <property type="entry name" value="PTP_tm"/>
    <property type="match status" value="1"/>
</dbReference>
<comment type="subcellular location">
    <subcellularLocation>
        <location evidence="1">Membrane</location>
        <topology evidence="1">Single-pass type I membrane protein</topology>
    </subcellularLocation>
</comment>
<dbReference type="InterPro" id="IPR016130">
    <property type="entry name" value="Tyr_Pase_AS"/>
</dbReference>
<dbReference type="PROSITE" id="PS50055">
    <property type="entry name" value="TYR_PHOSPHATASE_PTP"/>
    <property type="match status" value="1"/>
</dbReference>
<evidence type="ECO:0000256" key="3">
    <source>
        <dbReference type="ARBA" id="ARBA00022692"/>
    </source>
</evidence>
<evidence type="ECO:0000256" key="6">
    <source>
        <dbReference type="ARBA" id="ARBA00022801"/>
    </source>
</evidence>
<evidence type="ECO:0000256" key="5">
    <source>
        <dbReference type="ARBA" id="ARBA00022737"/>
    </source>
</evidence>
<feature type="domain" description="Tyrosine specific protein phosphatases" evidence="13">
    <location>
        <begin position="937"/>
        <end position="1006"/>
    </location>
</feature>
<dbReference type="PROSITE" id="PS00383">
    <property type="entry name" value="TYR_PHOSPHATASE_1"/>
    <property type="match status" value="1"/>
</dbReference>
<dbReference type="Gene3D" id="2.60.40.10">
    <property type="entry name" value="Immunoglobulins"/>
    <property type="match status" value="4"/>
</dbReference>
<dbReference type="InterPro" id="IPR000387">
    <property type="entry name" value="Tyr_Pase_dom"/>
</dbReference>
<protein>
    <recommendedName>
        <fullName evidence="2">protein-tyrosine-phosphatase</fullName>
        <ecNumber evidence="2">3.1.3.48</ecNumber>
    </recommendedName>
</protein>
<evidence type="ECO:0000259" key="12">
    <source>
        <dbReference type="PROSITE" id="PS50055"/>
    </source>
</evidence>
<dbReference type="PANTHER" id="PTHR46957">
    <property type="entry name" value="CYTOKINE RECEPTOR"/>
    <property type="match status" value="1"/>
</dbReference>
<feature type="domain" description="Tyrosine-protein phosphatase" evidence="12">
    <location>
        <begin position="763"/>
        <end position="1015"/>
    </location>
</feature>
<feature type="domain" description="Fibronectin type-III" evidence="14">
    <location>
        <begin position="232"/>
        <end position="324"/>
    </location>
</feature>
<evidence type="ECO:0000256" key="2">
    <source>
        <dbReference type="ARBA" id="ARBA00013064"/>
    </source>
</evidence>
<dbReference type="InterPro" id="IPR041201">
    <property type="entry name" value="PTPRJ_TM"/>
</dbReference>
<dbReference type="OrthoDB" id="5854685at2759"/>
<evidence type="ECO:0000256" key="7">
    <source>
        <dbReference type="ARBA" id="ARBA00022912"/>
    </source>
</evidence>
<dbReference type="Pfam" id="PF00041">
    <property type="entry name" value="fn3"/>
    <property type="match status" value="1"/>
</dbReference>
<dbReference type="GO" id="GO:0004725">
    <property type="term" value="F:protein tyrosine phosphatase activity"/>
    <property type="evidence" value="ECO:0007669"/>
    <property type="project" value="UniProtKB-EC"/>
</dbReference>
<name>A0A5E4NR00_9HEMI</name>
<dbReference type="SMART" id="SM00404">
    <property type="entry name" value="PTPc_motif"/>
    <property type="match status" value="1"/>
</dbReference>
<keyword evidence="4" id="KW-0732">Signal</keyword>
<evidence type="ECO:0000256" key="8">
    <source>
        <dbReference type="ARBA" id="ARBA00022989"/>
    </source>
</evidence>
<dbReference type="GO" id="GO:0016020">
    <property type="term" value="C:membrane"/>
    <property type="evidence" value="ECO:0007669"/>
    <property type="project" value="UniProtKB-SubCell"/>
</dbReference>
<keyword evidence="6" id="KW-0378">Hydrolase</keyword>
<feature type="domain" description="Fibronectin type-III" evidence="14">
    <location>
        <begin position="328"/>
        <end position="434"/>
    </location>
</feature>
<evidence type="ECO:0000256" key="4">
    <source>
        <dbReference type="ARBA" id="ARBA00022729"/>
    </source>
</evidence>